<name>A0ABN0WFZ5_9ACTN</name>
<evidence type="ECO:0008006" key="3">
    <source>
        <dbReference type="Google" id="ProtNLM"/>
    </source>
</evidence>
<keyword evidence="2" id="KW-1185">Reference proteome</keyword>
<comment type="caution">
    <text evidence="1">The sequence shown here is derived from an EMBL/GenBank/DDBJ whole genome shotgun (WGS) entry which is preliminary data.</text>
</comment>
<dbReference type="Proteomes" id="UP001501822">
    <property type="component" value="Unassembled WGS sequence"/>
</dbReference>
<protein>
    <recommendedName>
        <fullName evidence="3">DUF4115 domain-containing protein</fullName>
    </recommendedName>
</protein>
<dbReference type="RefSeq" id="WP_252807182.1">
    <property type="nucleotide sequence ID" value="NZ_BAAABM010000017.1"/>
</dbReference>
<evidence type="ECO:0000313" key="2">
    <source>
        <dbReference type="Proteomes" id="UP001501822"/>
    </source>
</evidence>
<reference evidence="1 2" key="1">
    <citation type="journal article" date="2019" name="Int. J. Syst. Evol. Microbiol.">
        <title>The Global Catalogue of Microorganisms (GCM) 10K type strain sequencing project: providing services to taxonomists for standard genome sequencing and annotation.</title>
        <authorList>
            <consortium name="The Broad Institute Genomics Platform"/>
            <consortium name="The Broad Institute Genome Sequencing Center for Infectious Disease"/>
            <person name="Wu L."/>
            <person name="Ma J."/>
        </authorList>
    </citation>
    <scope>NUCLEOTIDE SEQUENCE [LARGE SCALE GENOMIC DNA]</scope>
    <source>
        <strain evidence="1 2">JCM 3146</strain>
    </source>
</reference>
<dbReference type="EMBL" id="BAAABM010000017">
    <property type="protein sequence ID" value="GAA0336341.1"/>
    <property type="molecule type" value="Genomic_DNA"/>
</dbReference>
<sequence>MGRHVSPQRRRSLRGATIAALLGIAVLAGVLAFAGHSIWTRARAPAPQRRTTAAVPAATLALTVTGPRCRIFVGVPGGDILVNRTLVRGQALRFDDARLNVVLSDAGAVQVYVNGVRRPPGEQGRRAAFTAVRG</sequence>
<proteinExistence type="predicted"/>
<organism evidence="1 2">
    <name type="scientific">Actinoallomurus spadix</name>
    <dbReference type="NCBI Taxonomy" id="79912"/>
    <lineage>
        <taxon>Bacteria</taxon>
        <taxon>Bacillati</taxon>
        <taxon>Actinomycetota</taxon>
        <taxon>Actinomycetes</taxon>
        <taxon>Streptosporangiales</taxon>
        <taxon>Thermomonosporaceae</taxon>
        <taxon>Actinoallomurus</taxon>
    </lineage>
</organism>
<evidence type="ECO:0000313" key="1">
    <source>
        <dbReference type="EMBL" id="GAA0336341.1"/>
    </source>
</evidence>
<accession>A0ABN0WFZ5</accession>
<gene>
    <name evidence="1" type="ORF">GCM10010151_27480</name>
</gene>